<comment type="caution">
    <text evidence="1">The sequence shown here is derived from an EMBL/GenBank/DDBJ whole genome shotgun (WGS) entry which is preliminary data.</text>
</comment>
<dbReference type="Proteomes" id="UP000232122">
    <property type="component" value="Unassembled WGS sequence"/>
</dbReference>
<gene>
    <name evidence="1" type="ORF">CH379_008215</name>
</gene>
<reference evidence="1 2" key="1">
    <citation type="journal article" date="2018" name="Microb. Genom.">
        <title>Deciphering the unexplored Leptospira diversity from soils uncovers genomic evolution to virulence.</title>
        <authorList>
            <person name="Thibeaux R."/>
            <person name="Iraola G."/>
            <person name="Ferres I."/>
            <person name="Bierque E."/>
            <person name="Girault D."/>
            <person name="Soupe-Gilbert M.E."/>
            <person name="Picardeau M."/>
            <person name="Goarant C."/>
        </authorList>
    </citation>
    <scope>NUCLEOTIDE SEQUENCE [LARGE SCALE GENOMIC DNA]</scope>
    <source>
        <strain evidence="1 2">ATI7-C-A5</strain>
    </source>
</reference>
<evidence type="ECO:0000313" key="2">
    <source>
        <dbReference type="Proteomes" id="UP000232122"/>
    </source>
</evidence>
<dbReference type="RefSeq" id="WP_125226155.1">
    <property type="nucleotide sequence ID" value="NZ_NPEF02000008.1"/>
</dbReference>
<sequence>MMKIRPFFCIFLFLFLFCSRAEKIEMDISKGGAGMFLNFVPAFIDAEESPFDLSVLPESLFEGQSAAITLTLKNPGSSPEKYEFSWSDNSAAPSLSPTNHSYTISDRTANLTVIPIDDDCLEDTMSIQAKRVSDSKIFTFEFRIQEVDRCIFLASNALPDMQGPGYSGNLGGIGGADLRCRNEKPPALPGGTFRVQSPFGDRRRKKSDKYRYFGKRLADKDRNPLFFLFDFRSGRGMDCDRCE</sequence>
<proteinExistence type="predicted"/>
<dbReference type="EMBL" id="NPEF02000008">
    <property type="protein sequence ID" value="MDV6235606.1"/>
    <property type="molecule type" value="Genomic_DNA"/>
</dbReference>
<evidence type="ECO:0000313" key="1">
    <source>
        <dbReference type="EMBL" id="MDV6235606.1"/>
    </source>
</evidence>
<dbReference type="AlphaFoldDB" id="A0AAE4QN73"/>
<organism evidence="1 2">
    <name type="scientific">Leptospira ellisii</name>
    <dbReference type="NCBI Taxonomy" id="2023197"/>
    <lineage>
        <taxon>Bacteria</taxon>
        <taxon>Pseudomonadati</taxon>
        <taxon>Spirochaetota</taxon>
        <taxon>Spirochaetia</taxon>
        <taxon>Leptospirales</taxon>
        <taxon>Leptospiraceae</taxon>
        <taxon>Leptospira</taxon>
    </lineage>
</organism>
<protein>
    <submittedName>
        <fullName evidence="1">Uncharacterized protein</fullName>
    </submittedName>
</protein>
<name>A0AAE4QN73_9LEPT</name>
<keyword evidence="2" id="KW-1185">Reference proteome</keyword>
<accession>A0AAE4QN73</accession>